<feature type="coiled-coil region" evidence="4">
    <location>
        <begin position="23"/>
        <end position="53"/>
    </location>
</feature>
<feature type="repeat" description="WD" evidence="3">
    <location>
        <begin position="507"/>
        <end position="537"/>
    </location>
</feature>
<evidence type="ECO:0000256" key="1">
    <source>
        <dbReference type="ARBA" id="ARBA00022574"/>
    </source>
</evidence>
<evidence type="ECO:0000313" key="6">
    <source>
        <dbReference type="EMBL" id="PRP80697.1"/>
    </source>
</evidence>
<keyword evidence="7" id="KW-1185">Reference proteome</keyword>
<dbReference type="InterPro" id="IPR036322">
    <property type="entry name" value="WD40_repeat_dom_sf"/>
</dbReference>
<dbReference type="SMART" id="SM00225">
    <property type="entry name" value="BTB"/>
    <property type="match status" value="2"/>
</dbReference>
<feature type="repeat" description="WD" evidence="3">
    <location>
        <begin position="307"/>
        <end position="339"/>
    </location>
</feature>
<dbReference type="PRINTS" id="PR00320">
    <property type="entry name" value="GPROTEINBRPT"/>
</dbReference>
<feature type="domain" description="BTB" evidence="5">
    <location>
        <begin position="56"/>
        <end position="118"/>
    </location>
</feature>
<dbReference type="InterPro" id="IPR000210">
    <property type="entry name" value="BTB/POZ_dom"/>
</dbReference>
<dbReference type="Pfam" id="PF02214">
    <property type="entry name" value="BTB_2"/>
    <property type="match status" value="2"/>
</dbReference>
<keyword evidence="1 3" id="KW-0853">WD repeat</keyword>
<comment type="caution">
    <text evidence="6">The sequence shown here is derived from an EMBL/GenBank/DDBJ whole genome shotgun (WGS) entry which is preliminary data.</text>
</comment>
<dbReference type="Pfam" id="PF00400">
    <property type="entry name" value="WD40"/>
    <property type="match status" value="7"/>
</dbReference>
<organism evidence="6 7">
    <name type="scientific">Planoprotostelium fungivorum</name>
    <dbReference type="NCBI Taxonomy" id="1890364"/>
    <lineage>
        <taxon>Eukaryota</taxon>
        <taxon>Amoebozoa</taxon>
        <taxon>Evosea</taxon>
        <taxon>Variosea</taxon>
        <taxon>Cavosteliida</taxon>
        <taxon>Cavosteliaceae</taxon>
        <taxon>Planoprotostelium</taxon>
    </lineage>
</organism>
<feature type="repeat" description="WD" evidence="3">
    <location>
        <begin position="467"/>
        <end position="497"/>
    </location>
</feature>
<protein>
    <recommendedName>
        <fullName evidence="5">BTB domain-containing protein</fullName>
    </recommendedName>
</protein>
<dbReference type="EMBL" id="MDYQ01000141">
    <property type="protein sequence ID" value="PRP80697.1"/>
    <property type="molecule type" value="Genomic_DNA"/>
</dbReference>
<feature type="coiled-coil region" evidence="4">
    <location>
        <begin position="171"/>
        <end position="198"/>
    </location>
</feature>
<dbReference type="InterPro" id="IPR011333">
    <property type="entry name" value="SKP1/BTB/POZ_sf"/>
</dbReference>
<accession>A0A2P6N9S1</accession>
<dbReference type="GO" id="GO:0051260">
    <property type="term" value="P:protein homooligomerization"/>
    <property type="evidence" value="ECO:0007669"/>
    <property type="project" value="InterPro"/>
</dbReference>
<dbReference type="CDD" id="cd00200">
    <property type="entry name" value="WD40"/>
    <property type="match status" value="1"/>
</dbReference>
<name>A0A2P6N9S1_9EUKA</name>
<evidence type="ECO:0000256" key="2">
    <source>
        <dbReference type="ARBA" id="ARBA00022737"/>
    </source>
</evidence>
<dbReference type="Gene3D" id="2.130.10.10">
    <property type="entry name" value="YVTN repeat-like/Quinoprotein amine dehydrogenase"/>
    <property type="match status" value="2"/>
</dbReference>
<dbReference type="Proteomes" id="UP000241769">
    <property type="component" value="Unassembled WGS sequence"/>
</dbReference>
<reference evidence="6 7" key="1">
    <citation type="journal article" date="2018" name="Genome Biol. Evol.">
        <title>Multiple Roots of Fruiting Body Formation in Amoebozoa.</title>
        <authorList>
            <person name="Hillmann F."/>
            <person name="Forbes G."/>
            <person name="Novohradska S."/>
            <person name="Ferling I."/>
            <person name="Riege K."/>
            <person name="Groth M."/>
            <person name="Westermann M."/>
            <person name="Marz M."/>
            <person name="Spaller T."/>
            <person name="Winckler T."/>
            <person name="Schaap P."/>
            <person name="Glockner G."/>
        </authorList>
    </citation>
    <scope>NUCLEOTIDE SEQUENCE [LARGE SCALE GENOMIC DNA]</scope>
    <source>
        <strain evidence="6 7">Jena</strain>
    </source>
</reference>
<dbReference type="InterPro" id="IPR050349">
    <property type="entry name" value="WD_LIS1/nudF_dynein_reg"/>
</dbReference>
<gene>
    <name evidence="6" type="ORF">PROFUN_11656</name>
</gene>
<feature type="repeat" description="WD" evidence="3">
    <location>
        <begin position="347"/>
        <end position="377"/>
    </location>
</feature>
<keyword evidence="2" id="KW-0677">Repeat</keyword>
<evidence type="ECO:0000256" key="4">
    <source>
        <dbReference type="SAM" id="Coils"/>
    </source>
</evidence>
<dbReference type="InParanoid" id="A0A2P6N9S1"/>
<dbReference type="PROSITE" id="PS50294">
    <property type="entry name" value="WD_REPEATS_REGION"/>
    <property type="match status" value="4"/>
</dbReference>
<feature type="repeat" description="WD" evidence="3">
    <location>
        <begin position="427"/>
        <end position="460"/>
    </location>
</feature>
<dbReference type="InterPro" id="IPR003131">
    <property type="entry name" value="T1-type_BTB"/>
</dbReference>
<feature type="repeat" description="WD" evidence="3">
    <location>
        <begin position="387"/>
        <end position="420"/>
    </location>
</feature>
<dbReference type="PANTHER" id="PTHR44129">
    <property type="entry name" value="WD REPEAT-CONTAINING PROTEIN POP1"/>
    <property type="match status" value="1"/>
</dbReference>
<dbReference type="SUPFAM" id="SSF50978">
    <property type="entry name" value="WD40 repeat-like"/>
    <property type="match status" value="1"/>
</dbReference>
<dbReference type="InterPro" id="IPR015943">
    <property type="entry name" value="WD40/YVTN_repeat-like_dom_sf"/>
</dbReference>
<sequence>MNSVDELTRSRLREHREVFERYERDCLAKVQKLEERTQQYKEQQREREERLAQVPAQILLNVGGQVVKAAKSTLLKRESLLSEMLSSGKWQADKEGRLFLDRDADKFDRVLDYLQSDKELRMTEEESEELEFLWLYSEEGRIKMEDTERAQTTERGLDMQYRETEKMMTVVQKMEKETERREQKRRQAEEYIEELRETVVLDVRGKQYMTTKKTLQKAGEGSMLSALASGRWTADAAEGYKIDRNRESFAYVLDYLRTGRRDIGQKAAEELDYFGIEKMSAVQERQAKRAKHCVKMWTTDARCITTFVDHKKCVYSVTQLRNGHIATGSEDETVKIWTLYGTCTATFSGHTAPVWSVTELSNGHIASGSEDKTVKIWAQDGTCTATFSGHTAPIWSVTELSNGHIATGSQDCTAKIWTLDGTCTATLSGHTSNVLSVKQLSNGHIATGSGDKTVKIWTLDGTCIATFSGHADGVASVTELSNGHIATGSGDRTVKIWTQDGTCTATFSGHQNYVTSVTELSNGQIATASEDKTVKIWTQDGTCTATFSGHADCVWSVIELSNGQIATASEDSTVKRWAQ</sequence>
<proteinExistence type="predicted"/>
<dbReference type="Gene3D" id="3.30.710.10">
    <property type="entry name" value="Potassium Channel Kv1.1, Chain A"/>
    <property type="match status" value="2"/>
</dbReference>
<dbReference type="SMART" id="SM00320">
    <property type="entry name" value="WD40"/>
    <property type="match status" value="7"/>
</dbReference>
<evidence type="ECO:0000313" key="7">
    <source>
        <dbReference type="Proteomes" id="UP000241769"/>
    </source>
</evidence>
<dbReference type="AlphaFoldDB" id="A0A2P6N9S1"/>
<dbReference type="PROSITE" id="PS50082">
    <property type="entry name" value="WD_REPEATS_2"/>
    <property type="match status" value="6"/>
</dbReference>
<dbReference type="STRING" id="1890364.A0A2P6N9S1"/>
<evidence type="ECO:0000256" key="3">
    <source>
        <dbReference type="PROSITE-ProRule" id="PRU00221"/>
    </source>
</evidence>
<dbReference type="InterPro" id="IPR020472">
    <property type="entry name" value="WD40_PAC1"/>
</dbReference>
<dbReference type="SUPFAM" id="SSF54695">
    <property type="entry name" value="POZ domain"/>
    <property type="match status" value="2"/>
</dbReference>
<keyword evidence="4" id="KW-0175">Coiled coil</keyword>
<dbReference type="OrthoDB" id="19711at2759"/>
<evidence type="ECO:0000259" key="5">
    <source>
        <dbReference type="PROSITE" id="PS50097"/>
    </source>
</evidence>
<dbReference type="PROSITE" id="PS50097">
    <property type="entry name" value="BTB"/>
    <property type="match status" value="1"/>
</dbReference>
<dbReference type="InterPro" id="IPR001680">
    <property type="entry name" value="WD40_rpt"/>
</dbReference>